<proteinExistence type="predicted"/>
<dbReference type="Gene3D" id="3.40.50.1000">
    <property type="entry name" value="HAD superfamily/HAD-like"/>
    <property type="match status" value="1"/>
</dbReference>
<name>A0ABW2PYQ3_9BACL</name>
<reference evidence="2" key="1">
    <citation type="journal article" date="2019" name="Int. J. Syst. Evol. Microbiol.">
        <title>The Global Catalogue of Microorganisms (GCM) 10K type strain sequencing project: providing services to taxonomists for standard genome sequencing and annotation.</title>
        <authorList>
            <consortium name="The Broad Institute Genomics Platform"/>
            <consortium name="The Broad Institute Genome Sequencing Center for Infectious Disease"/>
            <person name="Wu L."/>
            <person name="Ma J."/>
        </authorList>
    </citation>
    <scope>NUCLEOTIDE SEQUENCE [LARGE SCALE GENOMIC DNA]</scope>
    <source>
        <strain evidence="2">CGMCC 1.16305</strain>
    </source>
</reference>
<dbReference type="RefSeq" id="WP_380966526.1">
    <property type="nucleotide sequence ID" value="NZ_JBHTCO010000015.1"/>
</dbReference>
<dbReference type="SUPFAM" id="SSF56784">
    <property type="entry name" value="HAD-like"/>
    <property type="match status" value="1"/>
</dbReference>
<organism evidence="1 2">
    <name type="scientific">Scopulibacillus cellulosilyticus</name>
    <dbReference type="NCBI Taxonomy" id="2665665"/>
    <lineage>
        <taxon>Bacteria</taxon>
        <taxon>Bacillati</taxon>
        <taxon>Bacillota</taxon>
        <taxon>Bacilli</taxon>
        <taxon>Bacillales</taxon>
        <taxon>Sporolactobacillaceae</taxon>
        <taxon>Scopulibacillus</taxon>
    </lineage>
</organism>
<dbReference type="EMBL" id="JBHTCO010000015">
    <property type="protein sequence ID" value="MFC7393820.1"/>
    <property type="molecule type" value="Genomic_DNA"/>
</dbReference>
<comment type="caution">
    <text evidence="1">The sequence shown here is derived from an EMBL/GenBank/DDBJ whole genome shotgun (WGS) entry which is preliminary data.</text>
</comment>
<dbReference type="InterPro" id="IPR023214">
    <property type="entry name" value="HAD_sf"/>
</dbReference>
<accession>A0ABW2PYQ3</accession>
<evidence type="ECO:0000313" key="2">
    <source>
        <dbReference type="Proteomes" id="UP001596505"/>
    </source>
</evidence>
<dbReference type="InterPro" id="IPR036412">
    <property type="entry name" value="HAD-like_sf"/>
</dbReference>
<dbReference type="InterPro" id="IPR023198">
    <property type="entry name" value="PGP-like_dom2"/>
</dbReference>
<evidence type="ECO:0008006" key="3">
    <source>
        <dbReference type="Google" id="ProtNLM"/>
    </source>
</evidence>
<dbReference type="Gene3D" id="1.10.150.240">
    <property type="entry name" value="Putative phosphatase, domain 2"/>
    <property type="match status" value="1"/>
</dbReference>
<sequence length="196" mass="22677">MAAKPELILDIAGVLTANFSPVFWQQLSSNHNVPYETLITFKKDIREKLWTGKIKETEFWIRLGEQFPSIDIKDAQLMMRTCIKPLPAIKKVPFWSQFANIHLLSNHRAEWIGPIINPIRNYVTSIAISSQTGCCKPQAEIYVTVNSSLKNKENVLFIDDQEKNFKEARQLGWYTLLADKESNWIKKVMPILKEKI</sequence>
<dbReference type="Proteomes" id="UP001596505">
    <property type="component" value="Unassembled WGS sequence"/>
</dbReference>
<evidence type="ECO:0000313" key="1">
    <source>
        <dbReference type="EMBL" id="MFC7393820.1"/>
    </source>
</evidence>
<protein>
    <recommendedName>
        <fullName evidence="3">Hydrolase of the HAD superfamily</fullName>
    </recommendedName>
</protein>
<dbReference type="PANTHER" id="PTHR43611">
    <property type="entry name" value="ALPHA-D-GLUCOSE 1-PHOSPHATE PHOSPHATASE"/>
    <property type="match status" value="1"/>
</dbReference>
<gene>
    <name evidence="1" type="ORF">ACFQRG_12730</name>
</gene>
<dbReference type="PANTHER" id="PTHR43611:SF3">
    <property type="entry name" value="FLAVIN MONONUCLEOTIDE HYDROLASE 1, CHLOROPLATIC"/>
    <property type="match status" value="1"/>
</dbReference>
<keyword evidence="2" id="KW-1185">Reference proteome</keyword>